<dbReference type="Pfam" id="PF04821">
    <property type="entry name" value="TIMELESS"/>
    <property type="match status" value="1"/>
</dbReference>
<feature type="compositionally biased region" description="Acidic residues" evidence="8">
    <location>
        <begin position="1081"/>
        <end position="1091"/>
    </location>
</feature>
<feature type="compositionally biased region" description="Basic residues" evidence="8">
    <location>
        <begin position="929"/>
        <end position="943"/>
    </location>
</feature>
<comment type="similarity">
    <text evidence="2">Belongs to the timeless family.</text>
</comment>
<comment type="subcellular location">
    <subcellularLocation>
        <location evidence="1">Nucleus</location>
    </subcellularLocation>
</comment>
<dbReference type="GO" id="GO:0003677">
    <property type="term" value="F:DNA binding"/>
    <property type="evidence" value="ECO:0007669"/>
    <property type="project" value="TreeGrafter"/>
</dbReference>
<protein>
    <recommendedName>
        <fullName evidence="3">Topoisomerase 1-associated factor 1</fullName>
    </recommendedName>
</protein>
<dbReference type="GO" id="GO:0043111">
    <property type="term" value="P:replication fork arrest"/>
    <property type="evidence" value="ECO:0007669"/>
    <property type="project" value="TreeGrafter"/>
</dbReference>
<feature type="compositionally biased region" description="Basic and acidic residues" evidence="8">
    <location>
        <begin position="899"/>
        <end position="915"/>
    </location>
</feature>
<dbReference type="AlphaFoldDB" id="A0A3N4LL66"/>
<proteinExistence type="inferred from homology"/>
<feature type="compositionally biased region" description="Basic residues" evidence="8">
    <location>
        <begin position="1045"/>
        <end position="1054"/>
    </location>
</feature>
<feature type="compositionally biased region" description="Basic and acidic residues" evidence="8">
    <location>
        <begin position="951"/>
        <end position="986"/>
    </location>
</feature>
<evidence type="ECO:0000313" key="10">
    <source>
        <dbReference type="EMBL" id="RPB23526.1"/>
    </source>
</evidence>
<keyword evidence="4" id="KW-0236">DNA replication inhibitor</keyword>
<dbReference type="InterPro" id="IPR006906">
    <property type="entry name" value="Timeless_N"/>
</dbReference>
<dbReference type="GO" id="GO:0031298">
    <property type="term" value="C:replication fork protection complex"/>
    <property type="evidence" value="ECO:0007669"/>
    <property type="project" value="TreeGrafter"/>
</dbReference>
<feature type="compositionally biased region" description="Polar residues" evidence="8">
    <location>
        <begin position="1114"/>
        <end position="1125"/>
    </location>
</feature>
<feature type="domain" description="Timeless N-terminal" evidence="9">
    <location>
        <begin position="38"/>
        <end position="306"/>
    </location>
</feature>
<keyword evidence="11" id="KW-1185">Reference proteome</keyword>
<evidence type="ECO:0000256" key="7">
    <source>
        <dbReference type="ARBA" id="ARBA00023306"/>
    </source>
</evidence>
<keyword evidence="7" id="KW-0131">Cell cycle</keyword>
<dbReference type="GO" id="GO:0051321">
    <property type="term" value="P:meiotic cell cycle"/>
    <property type="evidence" value="ECO:0007669"/>
    <property type="project" value="UniProtKB-KW"/>
</dbReference>
<accession>A0A3N4LL66</accession>
<feature type="region of interest" description="Disordered" evidence="8">
    <location>
        <begin position="332"/>
        <end position="353"/>
    </location>
</feature>
<reference evidence="10 11" key="1">
    <citation type="journal article" date="2018" name="Nat. Ecol. Evol.">
        <title>Pezizomycetes genomes reveal the molecular basis of ectomycorrhizal truffle lifestyle.</title>
        <authorList>
            <person name="Murat C."/>
            <person name="Payen T."/>
            <person name="Noel B."/>
            <person name="Kuo A."/>
            <person name="Morin E."/>
            <person name="Chen J."/>
            <person name="Kohler A."/>
            <person name="Krizsan K."/>
            <person name="Balestrini R."/>
            <person name="Da Silva C."/>
            <person name="Montanini B."/>
            <person name="Hainaut M."/>
            <person name="Levati E."/>
            <person name="Barry K.W."/>
            <person name="Belfiori B."/>
            <person name="Cichocki N."/>
            <person name="Clum A."/>
            <person name="Dockter R.B."/>
            <person name="Fauchery L."/>
            <person name="Guy J."/>
            <person name="Iotti M."/>
            <person name="Le Tacon F."/>
            <person name="Lindquist E.A."/>
            <person name="Lipzen A."/>
            <person name="Malagnac F."/>
            <person name="Mello A."/>
            <person name="Molinier V."/>
            <person name="Miyauchi S."/>
            <person name="Poulain J."/>
            <person name="Riccioni C."/>
            <person name="Rubini A."/>
            <person name="Sitrit Y."/>
            <person name="Splivallo R."/>
            <person name="Traeger S."/>
            <person name="Wang M."/>
            <person name="Zifcakova L."/>
            <person name="Wipf D."/>
            <person name="Zambonelli A."/>
            <person name="Paolocci F."/>
            <person name="Nowrousian M."/>
            <person name="Ottonello S."/>
            <person name="Baldrian P."/>
            <person name="Spatafora J.W."/>
            <person name="Henrissat B."/>
            <person name="Nagy L.G."/>
            <person name="Aury J.M."/>
            <person name="Wincker P."/>
            <person name="Grigoriev I.V."/>
            <person name="Bonfante P."/>
            <person name="Martin F.M."/>
        </authorList>
    </citation>
    <scope>NUCLEOTIDE SEQUENCE [LARGE SCALE GENOMIC DNA]</scope>
    <source>
        <strain evidence="10 11">ATCC MYA-4762</strain>
    </source>
</reference>
<evidence type="ECO:0000313" key="11">
    <source>
        <dbReference type="Proteomes" id="UP000267821"/>
    </source>
</evidence>
<evidence type="ECO:0000256" key="8">
    <source>
        <dbReference type="SAM" id="MobiDB-lite"/>
    </source>
</evidence>
<dbReference type="FunCoup" id="A0A3N4LL66">
    <property type="interactions" value="43"/>
</dbReference>
<evidence type="ECO:0000256" key="2">
    <source>
        <dbReference type="ARBA" id="ARBA00008174"/>
    </source>
</evidence>
<dbReference type="InterPro" id="IPR044998">
    <property type="entry name" value="Timeless"/>
</dbReference>
<dbReference type="STRING" id="1051890.A0A3N4LL66"/>
<feature type="compositionally biased region" description="Acidic residues" evidence="8">
    <location>
        <begin position="1147"/>
        <end position="1159"/>
    </location>
</feature>
<evidence type="ECO:0000256" key="6">
    <source>
        <dbReference type="ARBA" id="ARBA00023254"/>
    </source>
</evidence>
<evidence type="ECO:0000256" key="1">
    <source>
        <dbReference type="ARBA" id="ARBA00004123"/>
    </source>
</evidence>
<keyword evidence="6" id="KW-0469">Meiosis</keyword>
<sequence length="1201" mass="137554">MSSDEDEQRQDFVDPLLRAHIQQLCSALGGSHASEAGQYVLGDEALACLKDLKRWLKGYDEKLNRLDVARCMAECRLVTGDLLEIIASWSKEEVEDKVKAKIVLACVELLVPLTWPLDKDPAKLTLNHHKHMAVLEYAQAAYKNALLHYRSGAILKGVVRVCLPSIALSPKERTERDEGIIKLVLYLFRNIALIEHPNPSETGTGEEISLDVTIETFHSQNIFDFLLTISSGMGDDFKYQDTVVMETLYHLLKGVNIGKLFMTDKVQSAKAISQLETLLSMEKDLKVNNARSQSTRHSRFGTTVWVQKADGRRVTVSGQDVLADKSKGLEKADNSKRWKKPTRREKGDGSTANDFDMTVTLKGSSKRILRNFVELFLDAGFNPLFGYLRKAIERESDRILQNLHPRQFLYLVSWFLGAERMRRKVTPVEATEDGDLSFGLVAAVLNQETIILLKSRLKEWFDAKQWIDLEAGMRCMIQLLLTVQDMALSSLEEDQEIAENMQNRIFYEEDTLDMVLSLLRNYKAQSFGYLDACTELAHVQLRILERYSKQNTYIFVKAKRQKTRLKATQKFGEEATVINESDEELEVENRRNVRERSFDFIRYESKFLSNACVDTFLKLLAYYKELEYVQIKRALSFLHRVFVKREQETALFRLDVLDLLNRIVQGKDGLTRSHPAFKEVDQFTKHYIKQLVRKLQKTPALYVELLFTKTSRSSFFIQHGHNQENTVKKPRQPAELDVSPRLSYSEQVGVAVSVLLNENKDDSVDWLKGVVIRAVDERQAWESEQTARRMEEVTLQGCKGAQPESPMADPIVVTPDTEERKTLVSKDPKLMLLLRILGLKEFSLDDNSVINWEIPPSLFAADLRERLALLKKHTDEPPVYENGKIAEDFLRRKPKPRAGRLESSDEDGKNDRGSIDSEPQFGPNLLKVSRPKKNKKLLCRHRRGDAEEDPGTLRKRQEEAVRKFEARRKKQEEKMASIRSEIYIRDSDDEENEERDRVFFERERELEKKRKKLVPAPEEAKEQRKRRGGDDEDEEEGGGWEHERQKRKKNKWAKRRESGDAEDLSADVDKEIRNESLFSFDDGDNDSDEQMQDVNHLDTNNNSNDNGPAPVTRASMSAPMSSQYSKRSDPVSLASARILPSGSGSETEYESDDNLDDPIDDGRESGGENKVISGDGDENDSTVTKPVRNRRKQVLVDSDAE</sequence>
<dbReference type="CDD" id="cd22265">
    <property type="entry name" value="UDM1_RNF168"/>
    <property type="match status" value="1"/>
</dbReference>
<dbReference type="InParanoid" id="A0A3N4LL66"/>
<dbReference type="Proteomes" id="UP000267821">
    <property type="component" value="Unassembled WGS sequence"/>
</dbReference>
<dbReference type="GO" id="GO:0006281">
    <property type="term" value="P:DNA repair"/>
    <property type="evidence" value="ECO:0007669"/>
    <property type="project" value="TreeGrafter"/>
</dbReference>
<name>A0A3N4LL66_9PEZI</name>
<evidence type="ECO:0000256" key="5">
    <source>
        <dbReference type="ARBA" id="ARBA00023242"/>
    </source>
</evidence>
<dbReference type="PANTHER" id="PTHR22940:SF4">
    <property type="entry name" value="PROTEIN TIMELESS HOMOLOG"/>
    <property type="match status" value="1"/>
</dbReference>
<gene>
    <name evidence="10" type="ORF">L211DRAFT_809292</name>
</gene>
<evidence type="ECO:0000259" key="9">
    <source>
        <dbReference type="Pfam" id="PF04821"/>
    </source>
</evidence>
<feature type="compositionally biased region" description="Basic and acidic residues" evidence="8">
    <location>
        <begin position="994"/>
        <end position="1008"/>
    </location>
</feature>
<organism evidence="10 11">
    <name type="scientific">Terfezia boudieri ATCC MYA-4762</name>
    <dbReference type="NCBI Taxonomy" id="1051890"/>
    <lineage>
        <taxon>Eukaryota</taxon>
        <taxon>Fungi</taxon>
        <taxon>Dikarya</taxon>
        <taxon>Ascomycota</taxon>
        <taxon>Pezizomycotina</taxon>
        <taxon>Pezizomycetes</taxon>
        <taxon>Pezizales</taxon>
        <taxon>Pezizaceae</taxon>
        <taxon>Terfezia</taxon>
    </lineage>
</organism>
<dbReference type="EMBL" id="ML121546">
    <property type="protein sequence ID" value="RPB23526.1"/>
    <property type="molecule type" value="Genomic_DNA"/>
</dbReference>
<feature type="region of interest" description="Disordered" evidence="8">
    <location>
        <begin position="877"/>
        <end position="1201"/>
    </location>
</feature>
<keyword evidence="5" id="KW-0539">Nucleus</keyword>
<dbReference type="GO" id="GO:0000076">
    <property type="term" value="P:DNA replication checkpoint signaling"/>
    <property type="evidence" value="ECO:0007669"/>
    <property type="project" value="TreeGrafter"/>
</dbReference>
<dbReference type="PANTHER" id="PTHR22940">
    <property type="entry name" value="TIMEOUT/TIMELESS-2"/>
    <property type="match status" value="1"/>
</dbReference>
<evidence type="ECO:0000256" key="4">
    <source>
        <dbReference type="ARBA" id="ARBA00022880"/>
    </source>
</evidence>
<dbReference type="OrthoDB" id="310853at2759"/>
<evidence type="ECO:0000256" key="3">
    <source>
        <dbReference type="ARBA" id="ARBA00021529"/>
    </source>
</evidence>
<feature type="compositionally biased region" description="Low complexity" evidence="8">
    <location>
        <begin position="1093"/>
        <end position="1106"/>
    </location>
</feature>